<reference evidence="4 5" key="1">
    <citation type="submission" date="2020-08" db="EMBL/GenBank/DDBJ databases">
        <title>A Genomic Blueprint of the Chicken Gut Microbiome.</title>
        <authorList>
            <person name="Gilroy R."/>
            <person name="Ravi A."/>
            <person name="Getino M."/>
            <person name="Pursley I."/>
            <person name="Horton D.L."/>
            <person name="Alikhan N.-F."/>
            <person name="Baker D."/>
            <person name="Gharbi K."/>
            <person name="Hall N."/>
            <person name="Watson M."/>
            <person name="Adriaenssens E.M."/>
            <person name="Foster-Nyarko E."/>
            <person name="Jarju S."/>
            <person name="Secka A."/>
            <person name="Antonio M."/>
            <person name="Oren A."/>
            <person name="Chaudhuri R."/>
            <person name="La Ragione R.M."/>
            <person name="Hildebrand F."/>
            <person name="Pallen M.J."/>
        </authorList>
    </citation>
    <scope>NUCLEOTIDE SEQUENCE [LARGE SCALE GENOMIC DNA]</scope>
    <source>
        <strain evidence="4 5">Sa1BUA8</strain>
    </source>
</reference>
<dbReference type="Gene3D" id="3.40.630.30">
    <property type="match status" value="1"/>
</dbReference>
<dbReference type="InterPro" id="IPR050832">
    <property type="entry name" value="Bact_Acetyltransf"/>
</dbReference>
<accession>A0A9D5U7G1</accession>
<dbReference type="RefSeq" id="WP_193718593.1">
    <property type="nucleotide sequence ID" value="NZ_JACSPN010000002.1"/>
</dbReference>
<evidence type="ECO:0000256" key="1">
    <source>
        <dbReference type="ARBA" id="ARBA00022679"/>
    </source>
</evidence>
<keyword evidence="5" id="KW-1185">Reference proteome</keyword>
<evidence type="ECO:0000313" key="4">
    <source>
        <dbReference type="EMBL" id="MBE7699275.1"/>
    </source>
</evidence>
<feature type="domain" description="N-acetyltransferase" evidence="3">
    <location>
        <begin position="2"/>
        <end position="162"/>
    </location>
</feature>
<dbReference type="InterPro" id="IPR016181">
    <property type="entry name" value="Acyl_CoA_acyltransferase"/>
</dbReference>
<dbReference type="GO" id="GO:0016747">
    <property type="term" value="F:acyltransferase activity, transferring groups other than amino-acyl groups"/>
    <property type="evidence" value="ECO:0007669"/>
    <property type="project" value="InterPro"/>
</dbReference>
<dbReference type="SUPFAM" id="SSF55729">
    <property type="entry name" value="Acyl-CoA N-acyltransferases (Nat)"/>
    <property type="match status" value="1"/>
</dbReference>
<dbReference type="Proteomes" id="UP000822993">
    <property type="component" value="Unassembled WGS sequence"/>
</dbReference>
<keyword evidence="1" id="KW-0808">Transferase</keyword>
<proteinExistence type="predicted"/>
<dbReference type="InterPro" id="IPR000182">
    <property type="entry name" value="GNAT_dom"/>
</dbReference>
<evidence type="ECO:0000313" key="5">
    <source>
        <dbReference type="Proteomes" id="UP000822993"/>
    </source>
</evidence>
<protein>
    <submittedName>
        <fullName evidence="4">GNAT family N-acetyltransferase</fullName>
    </submittedName>
</protein>
<dbReference type="CDD" id="cd04301">
    <property type="entry name" value="NAT_SF"/>
    <property type="match status" value="1"/>
</dbReference>
<name>A0A9D5U7G1_9CELL</name>
<evidence type="ECO:0000256" key="2">
    <source>
        <dbReference type="ARBA" id="ARBA00023315"/>
    </source>
</evidence>
<dbReference type="Pfam" id="PF00583">
    <property type="entry name" value="Acetyltransf_1"/>
    <property type="match status" value="1"/>
</dbReference>
<dbReference type="PANTHER" id="PTHR43877">
    <property type="entry name" value="AMINOALKYLPHOSPHONATE N-ACETYLTRANSFERASE-RELATED-RELATED"/>
    <property type="match status" value="1"/>
</dbReference>
<dbReference type="AlphaFoldDB" id="A0A9D5U7G1"/>
<evidence type="ECO:0000259" key="3">
    <source>
        <dbReference type="PROSITE" id="PS51186"/>
    </source>
</evidence>
<gene>
    <name evidence="4" type="ORF">H9623_03000</name>
</gene>
<dbReference type="EMBL" id="JACSPN010000002">
    <property type="protein sequence ID" value="MBE7699275.1"/>
    <property type="molecule type" value="Genomic_DNA"/>
</dbReference>
<dbReference type="PROSITE" id="PS51186">
    <property type="entry name" value="GNAT"/>
    <property type="match status" value="1"/>
</dbReference>
<keyword evidence="2" id="KW-0012">Acyltransferase</keyword>
<comment type="caution">
    <text evidence="4">The sequence shown here is derived from an EMBL/GenBank/DDBJ whole genome shotgun (WGS) entry which is preliminary data.</text>
</comment>
<sequence length="162" mass="17597">MTTIRPLHPTDLDALVELSLRAWQPVYDSWRTLLGERIYALAYPDWRRSQADTVRSACTEHATTTLVSERDGQPVGFATVVLGEPGADARTGDLELIAVDPSAHRDGVGRALLDASLDLMRDAGCAYASVWTGGDDGHGPARALYEAGGFTALPVVHYYREL</sequence>
<organism evidence="4 5">
    <name type="scientific">Oerskovia douganii</name>
    <dbReference type="NCBI Taxonomy" id="2762210"/>
    <lineage>
        <taxon>Bacteria</taxon>
        <taxon>Bacillati</taxon>
        <taxon>Actinomycetota</taxon>
        <taxon>Actinomycetes</taxon>
        <taxon>Micrococcales</taxon>
        <taxon>Cellulomonadaceae</taxon>
        <taxon>Oerskovia</taxon>
    </lineage>
</organism>